<accession>A0A1U7DHK3</accession>
<dbReference type="Pfam" id="PF03781">
    <property type="entry name" value="FGE-sulfatase"/>
    <property type="match status" value="2"/>
</dbReference>
<dbReference type="InterPro" id="IPR034660">
    <property type="entry name" value="DinB/YfiT-like"/>
</dbReference>
<dbReference type="InterPro" id="IPR042095">
    <property type="entry name" value="SUMF_sf"/>
</dbReference>
<sequence>MDGRPEPASALELFRRTRARTTDLVAGLSPEDMTVQSMEDASPAKWHLAHTTWFFEQFILRERVADYRSPDDRFAYLFNSYYVQAGPRHARSRRGLITRPGVEEVMSYRRHVEAALEDLLRGEQADDDLAARVVLGCHHEMQHQELLVTDLLHALSFNPLMPAIRKPEPMPSHGETPMGWTEHEGGIFAIGHEGPGFAYDCEGPRHDVLLRPFALGDRPVTNGDWIAFMEDGGYDRPELWLMEGWAAAERNSWDAPLYWWQQDGEWWCFQTRGAQPVNLSAPVAHVSYYEADAYARWAGKRLPTEAEWEVAAAGQPIRGNFMESGRLRPVPRADARESQLYGDVWEWTQSPFTPYPGFRPPEGALGEYNGKFMVNQMVLRGGACTTPIEQMRASYRTFFHPDKRWQMTGLRLADDR</sequence>
<evidence type="ECO:0000256" key="3">
    <source>
        <dbReference type="ARBA" id="ARBA00037882"/>
    </source>
</evidence>
<gene>
    <name evidence="6" type="ORF">BV394_06695</name>
</gene>
<dbReference type="PANTHER" id="PTHR23150">
    <property type="entry name" value="SULFATASE MODIFYING FACTOR 1, 2"/>
    <property type="match status" value="1"/>
</dbReference>
<proteinExistence type="predicted"/>
<evidence type="ECO:0000313" key="6">
    <source>
        <dbReference type="EMBL" id="APX89441.1"/>
    </source>
</evidence>
<keyword evidence="7" id="KW-1185">Reference proteome</keyword>
<evidence type="ECO:0000259" key="4">
    <source>
        <dbReference type="Pfam" id="PF03781"/>
    </source>
</evidence>
<evidence type="ECO:0000259" key="5">
    <source>
        <dbReference type="Pfam" id="PF12867"/>
    </source>
</evidence>
<keyword evidence="2" id="KW-0408">Iron</keyword>
<dbReference type="GO" id="GO:0052699">
    <property type="term" value="P:ergothioneine biosynthetic process"/>
    <property type="evidence" value="ECO:0007669"/>
    <property type="project" value="InterPro"/>
</dbReference>
<reference evidence="6 7" key="1">
    <citation type="submission" date="2017-01" db="EMBL/GenBank/DDBJ databases">
        <title>Genomic analysis of Xuhuaishuia manganoxidans DY6-4.</title>
        <authorList>
            <person name="Wang X."/>
        </authorList>
    </citation>
    <scope>NUCLEOTIDE SEQUENCE [LARGE SCALE GENOMIC DNA]</scope>
    <source>
        <strain evidence="6 7">DY6-4</strain>
    </source>
</reference>
<name>A0A1U7DHK3_9RHOB</name>
<organism evidence="6 7">
    <name type="scientific">Brevirhabdus pacifica</name>
    <dbReference type="NCBI Taxonomy" id="1267768"/>
    <lineage>
        <taxon>Bacteria</taxon>
        <taxon>Pseudomonadati</taxon>
        <taxon>Pseudomonadota</taxon>
        <taxon>Alphaproteobacteria</taxon>
        <taxon>Rhodobacterales</taxon>
        <taxon>Paracoccaceae</taxon>
        <taxon>Brevirhabdus</taxon>
    </lineage>
</organism>
<dbReference type="SUPFAM" id="SSF109854">
    <property type="entry name" value="DinB/YfiT-like putative metalloenzymes"/>
    <property type="match status" value="1"/>
</dbReference>
<dbReference type="PANTHER" id="PTHR23150:SF36">
    <property type="entry name" value="HERCYNINE OXYGENASE"/>
    <property type="match status" value="1"/>
</dbReference>
<dbReference type="InterPro" id="IPR051043">
    <property type="entry name" value="Sulfatase_Mod_Factor_Kinase"/>
</dbReference>
<dbReference type="AlphaFoldDB" id="A0A1U7DHK3"/>
<dbReference type="Gene3D" id="3.90.1580.10">
    <property type="entry name" value="paralog of FGE (formylglycine-generating enzyme)"/>
    <property type="match status" value="2"/>
</dbReference>
<evidence type="ECO:0000256" key="1">
    <source>
        <dbReference type="ARBA" id="ARBA00023002"/>
    </source>
</evidence>
<feature type="domain" description="DinB-like" evidence="5">
    <location>
        <begin position="14"/>
        <end position="143"/>
    </location>
</feature>
<dbReference type="EMBL" id="CP019124">
    <property type="protein sequence ID" value="APX89441.1"/>
    <property type="molecule type" value="Genomic_DNA"/>
</dbReference>
<dbReference type="Gene3D" id="1.20.120.450">
    <property type="entry name" value="dinb family like domain"/>
    <property type="match status" value="1"/>
</dbReference>
<evidence type="ECO:0000256" key="2">
    <source>
        <dbReference type="ARBA" id="ARBA00023004"/>
    </source>
</evidence>
<dbReference type="STRING" id="1267768.BV394_06695"/>
<evidence type="ECO:0008006" key="8">
    <source>
        <dbReference type="Google" id="ProtNLM"/>
    </source>
</evidence>
<evidence type="ECO:0000313" key="7">
    <source>
        <dbReference type="Proteomes" id="UP000187266"/>
    </source>
</evidence>
<dbReference type="SUPFAM" id="SSF56436">
    <property type="entry name" value="C-type lectin-like"/>
    <property type="match status" value="1"/>
</dbReference>
<dbReference type="InterPro" id="IPR016187">
    <property type="entry name" value="CTDL_fold"/>
</dbReference>
<dbReference type="InterPro" id="IPR017806">
    <property type="entry name" value="EgtB"/>
</dbReference>
<feature type="domain" description="Sulfatase-modifying factor enzyme-like" evidence="4">
    <location>
        <begin position="339"/>
        <end position="413"/>
    </location>
</feature>
<dbReference type="InterPro" id="IPR005532">
    <property type="entry name" value="SUMF_dom"/>
</dbReference>
<protein>
    <recommendedName>
        <fullName evidence="8">Ergothioneine biosynthesis protein EgtB</fullName>
    </recommendedName>
</protein>
<feature type="domain" description="Sulfatase-modifying factor enzyme-like" evidence="4">
    <location>
        <begin position="184"/>
        <end position="322"/>
    </location>
</feature>
<dbReference type="Proteomes" id="UP000187266">
    <property type="component" value="Chromosome"/>
</dbReference>
<comment type="pathway">
    <text evidence="3">Amino-acid biosynthesis; ergothioneine biosynthesis.</text>
</comment>
<dbReference type="InterPro" id="IPR024775">
    <property type="entry name" value="DinB-like"/>
</dbReference>
<dbReference type="NCBIfam" id="TIGR03440">
    <property type="entry name" value="egtB_TIGR03440"/>
    <property type="match status" value="1"/>
</dbReference>
<dbReference type="Pfam" id="PF12867">
    <property type="entry name" value="DinB_2"/>
    <property type="match status" value="1"/>
</dbReference>
<keyword evidence="1" id="KW-0560">Oxidoreductase</keyword>